<evidence type="ECO:0000313" key="7">
    <source>
        <dbReference type="EMBL" id="QDG50859.1"/>
    </source>
</evidence>
<dbReference type="Proteomes" id="UP000315995">
    <property type="component" value="Chromosome"/>
</dbReference>
<evidence type="ECO:0000256" key="2">
    <source>
        <dbReference type="ARBA" id="ARBA00012438"/>
    </source>
</evidence>
<dbReference type="NCBIfam" id="TIGR00229">
    <property type="entry name" value="sensory_box"/>
    <property type="match status" value="2"/>
</dbReference>
<dbReference type="SMART" id="SM00388">
    <property type="entry name" value="HisKA"/>
    <property type="match status" value="1"/>
</dbReference>
<dbReference type="Gene3D" id="3.30.450.20">
    <property type="entry name" value="PAS domain"/>
    <property type="match status" value="2"/>
</dbReference>
<feature type="domain" description="PAC" evidence="6">
    <location>
        <begin position="212"/>
        <end position="269"/>
    </location>
</feature>
<dbReference type="SMART" id="SM00091">
    <property type="entry name" value="PAS"/>
    <property type="match status" value="2"/>
</dbReference>
<dbReference type="SUPFAM" id="SSF47384">
    <property type="entry name" value="Homodimeric domain of signal transducing histidine kinase"/>
    <property type="match status" value="1"/>
</dbReference>
<evidence type="ECO:0000259" key="5">
    <source>
        <dbReference type="PROSITE" id="PS50112"/>
    </source>
</evidence>
<dbReference type="InterPro" id="IPR035965">
    <property type="entry name" value="PAS-like_dom_sf"/>
</dbReference>
<dbReference type="PROSITE" id="PS50109">
    <property type="entry name" value="HIS_KIN"/>
    <property type="match status" value="1"/>
</dbReference>
<dbReference type="InterPro" id="IPR013656">
    <property type="entry name" value="PAS_4"/>
</dbReference>
<comment type="catalytic activity">
    <reaction evidence="1">
        <text>ATP + protein L-histidine = ADP + protein N-phospho-L-histidine.</text>
        <dbReference type="EC" id="2.7.13.3"/>
    </reaction>
</comment>
<dbReference type="CDD" id="cd00082">
    <property type="entry name" value="HisKA"/>
    <property type="match status" value="1"/>
</dbReference>
<dbReference type="InterPro" id="IPR000014">
    <property type="entry name" value="PAS"/>
</dbReference>
<accession>A0A5B8Y2E5</accession>
<dbReference type="PRINTS" id="PR00344">
    <property type="entry name" value="BCTRLSENSOR"/>
</dbReference>
<dbReference type="SMART" id="SM00387">
    <property type="entry name" value="HATPase_c"/>
    <property type="match status" value="1"/>
</dbReference>
<dbReference type="AlphaFoldDB" id="A0A4Y6PRX0"/>
<dbReference type="Gene3D" id="1.10.287.130">
    <property type="match status" value="1"/>
</dbReference>
<dbReference type="RefSeq" id="WP_141197351.1">
    <property type="nucleotide sequence ID" value="NZ_CP041186.1"/>
</dbReference>
<keyword evidence="8" id="KW-1185">Reference proteome</keyword>
<evidence type="ECO:0000256" key="3">
    <source>
        <dbReference type="ARBA" id="ARBA00022553"/>
    </source>
</evidence>
<dbReference type="InterPro" id="IPR036890">
    <property type="entry name" value="HATPase_C_sf"/>
</dbReference>
<protein>
    <recommendedName>
        <fullName evidence="2">histidine kinase</fullName>
        <ecNumber evidence="2">2.7.13.3</ecNumber>
    </recommendedName>
</protein>
<dbReference type="InterPro" id="IPR003594">
    <property type="entry name" value="HATPase_dom"/>
</dbReference>
<feature type="domain" description="PAS" evidence="5">
    <location>
        <begin position="270"/>
        <end position="340"/>
    </location>
</feature>
<dbReference type="InterPro" id="IPR036097">
    <property type="entry name" value="HisK_dim/P_sf"/>
</dbReference>
<accession>A0A4Y6PRX0</accession>
<feature type="domain" description="PAC" evidence="6">
    <location>
        <begin position="344"/>
        <end position="395"/>
    </location>
</feature>
<sequence>MRTVLEMLVVGDVPEAMEIVDFEHPFELRAQCARDLAQLEKALRNDRYAVAVSAVRLQGEAEAGDILAMLKQSFPFRPVVMVADPGDADQIVVAYEQGLDDKLIRCEQVEPTCQLLDWAVRRCLENFTLRNTSALPCFDLALRQATNQSLHETLILFDGDSRVLYFNKAAEELARRVFEVELEVGATLDELYTANVPVDFRGRVDEYIARAMGGETVFMREETTFANGTVMEREYSYEPLYDPQGHVMAVANTSRDLEEIRLIEHQLEESEARFWRFFERLPVGIGIVDAEGRWVRVNPALQEFFGYDEDALVGKTPLDLTHSEDLATTYERIHRLRANQLPFVKFHKRYLHREGHTLWADVMAMPLNVESKPDHFIGIISDISQRKQLEDQLQQSEKIRLIGQLAGGVAHDFNNLLTIISSYTYHVLDEIGDDSPHSFALGKVLKAAQRGSALTEQLLAFSRRHLSQPNAVELGEAIDELSEMIDRLIRPRFELHVQLGDDAATVWIDQGQLEQALLNLVLNARDAMRDGGTLRLETERVALDEPRSTRFGLIPPGRYGVVQVKDDGAGIPPEVLEHIFEPFFTTKDVGQGTGLGLASVWGIVTQAGGFIDVESVEGRGTTFSVYLPIAEERALD</sequence>
<evidence type="ECO:0000313" key="8">
    <source>
        <dbReference type="Proteomes" id="UP000315995"/>
    </source>
</evidence>
<dbReference type="Pfam" id="PF02518">
    <property type="entry name" value="HATPase_c"/>
    <property type="match status" value="1"/>
</dbReference>
<feature type="domain" description="Histidine kinase" evidence="4">
    <location>
        <begin position="408"/>
        <end position="631"/>
    </location>
</feature>
<dbReference type="InterPro" id="IPR005467">
    <property type="entry name" value="His_kinase_dom"/>
</dbReference>
<reference evidence="7 8" key="1">
    <citation type="submission" date="2019-06" db="EMBL/GenBank/DDBJ databases">
        <title>Persicimonas caeni gen. nov., sp. nov., a predatory bacterium isolated from solar saltern.</title>
        <authorList>
            <person name="Wang S."/>
        </authorList>
    </citation>
    <scope>NUCLEOTIDE SEQUENCE [LARGE SCALE GENOMIC DNA]</scope>
    <source>
        <strain evidence="7 8">YN101</strain>
    </source>
</reference>
<dbReference type="CDD" id="cd00130">
    <property type="entry name" value="PAS"/>
    <property type="match status" value="1"/>
</dbReference>
<dbReference type="PANTHER" id="PTHR43065:SF42">
    <property type="entry name" value="TWO-COMPONENT SENSOR PPRA"/>
    <property type="match status" value="1"/>
</dbReference>
<gene>
    <name evidence="7" type="ORF">FIV42_08975</name>
</gene>
<name>A0A4Y6PRX0_PERCE</name>
<dbReference type="GO" id="GO:0000155">
    <property type="term" value="F:phosphorelay sensor kinase activity"/>
    <property type="evidence" value="ECO:0007669"/>
    <property type="project" value="InterPro"/>
</dbReference>
<dbReference type="PROSITE" id="PS50112">
    <property type="entry name" value="PAS"/>
    <property type="match status" value="1"/>
</dbReference>
<evidence type="ECO:0000256" key="1">
    <source>
        <dbReference type="ARBA" id="ARBA00000085"/>
    </source>
</evidence>
<dbReference type="Pfam" id="PF08448">
    <property type="entry name" value="PAS_4"/>
    <property type="match status" value="2"/>
</dbReference>
<dbReference type="PROSITE" id="PS50113">
    <property type="entry name" value="PAC"/>
    <property type="match status" value="2"/>
</dbReference>
<proteinExistence type="predicted"/>
<dbReference type="SUPFAM" id="SSF55874">
    <property type="entry name" value="ATPase domain of HSP90 chaperone/DNA topoisomerase II/histidine kinase"/>
    <property type="match status" value="1"/>
</dbReference>
<dbReference type="InterPro" id="IPR000700">
    <property type="entry name" value="PAS-assoc_C"/>
</dbReference>
<dbReference type="OrthoDB" id="9758831at2"/>
<dbReference type="InterPro" id="IPR003661">
    <property type="entry name" value="HisK_dim/P_dom"/>
</dbReference>
<evidence type="ECO:0000259" key="6">
    <source>
        <dbReference type="PROSITE" id="PS50113"/>
    </source>
</evidence>
<dbReference type="InterPro" id="IPR004358">
    <property type="entry name" value="Sig_transdc_His_kin-like_C"/>
</dbReference>
<dbReference type="PANTHER" id="PTHR43065">
    <property type="entry name" value="SENSOR HISTIDINE KINASE"/>
    <property type="match status" value="1"/>
</dbReference>
<dbReference type="SUPFAM" id="SSF55785">
    <property type="entry name" value="PYP-like sensor domain (PAS domain)"/>
    <property type="match status" value="2"/>
</dbReference>
<keyword evidence="3" id="KW-0597">Phosphoprotein</keyword>
<dbReference type="Gene3D" id="3.30.565.10">
    <property type="entry name" value="Histidine kinase-like ATPase, C-terminal domain"/>
    <property type="match status" value="1"/>
</dbReference>
<dbReference type="EMBL" id="CP041186">
    <property type="protein sequence ID" value="QDG50859.1"/>
    <property type="molecule type" value="Genomic_DNA"/>
</dbReference>
<evidence type="ECO:0000259" key="4">
    <source>
        <dbReference type="PROSITE" id="PS50109"/>
    </source>
</evidence>
<dbReference type="EC" id="2.7.13.3" evidence="2"/>
<organism evidence="7 8">
    <name type="scientific">Persicimonas caeni</name>
    <dbReference type="NCBI Taxonomy" id="2292766"/>
    <lineage>
        <taxon>Bacteria</taxon>
        <taxon>Deltaproteobacteria</taxon>
        <taxon>Bradymonadales</taxon>
        <taxon>Bradymonadaceae</taxon>
        <taxon>Persicimonas</taxon>
    </lineage>
</organism>